<feature type="domain" description="ABC transporter" evidence="5">
    <location>
        <begin position="249"/>
        <end position="507"/>
    </location>
</feature>
<feature type="domain" description="ABC transporter" evidence="5">
    <location>
        <begin position="12"/>
        <end position="247"/>
    </location>
</feature>
<reference evidence="6 7" key="1">
    <citation type="submission" date="2020-05" db="EMBL/GenBank/DDBJ databases">
        <authorList>
            <person name="Mo P."/>
        </authorList>
    </citation>
    <scope>NUCLEOTIDE SEQUENCE [LARGE SCALE GENOMIC DNA]</scope>
    <source>
        <strain evidence="6 7">Gen01</strain>
    </source>
</reference>
<sequence length="512" mass="54523">MSEQAGRPGPVVEVRGVSVVFPGVKALDGVDLTLRPGEVHALMGENGAGKSTLIKALTGVYGTDAGTITVRGRAQEFAGPAEAQAAGIATVYQEVNLCPNLSVGENMLLGREPRRFGRIDRRAVRRRATELLARLGLDVDPGSLLGGHPLAVQQLVAIARSVDTDPAVLVLDEPTSSLDADEVRELFRVVRELRDSGVAVLFVSHFLDQVYEIADRATILRNGRLVGEYRIAELPRVQMVAKMIGRELAVLEDIEQTAAASTPSAARPVLEATGLGRTGAIAPADLTVREGEVVGLAGLLGSGRTELTRLLFGADRADSGSVAVDGVPVVLRTPLAAIGAGIALCSEDRKGEGIVGDLSVRDNLLLALQARRGWARPVPRATADELVARWIGALDIRPANPDALIRNLSGGNQQKVLLARWLITEPRLLLLDEPTRGIDVGAKAQIQKLVAELAADGMAVLFVSAELEEVLRLSDRVAVLRDRHKVAELPRDEADIDRVMDLIARGGTHRAV</sequence>
<name>A0A6M6JP38_9PSEU</name>
<keyword evidence="1" id="KW-0813">Transport</keyword>
<protein>
    <submittedName>
        <fullName evidence="6">Sugar ABC transporter ATP-binding protein</fullName>
    </submittedName>
</protein>
<dbReference type="PROSITE" id="PS00211">
    <property type="entry name" value="ABC_TRANSPORTER_1"/>
    <property type="match status" value="1"/>
</dbReference>
<dbReference type="InterPro" id="IPR003593">
    <property type="entry name" value="AAA+_ATPase"/>
</dbReference>
<gene>
    <name evidence="6" type="ORF">HOP40_22410</name>
</gene>
<dbReference type="CDD" id="cd03215">
    <property type="entry name" value="ABC_Carb_Monos_II"/>
    <property type="match status" value="1"/>
</dbReference>
<accession>A0A6M6JP38</accession>
<dbReference type="PROSITE" id="PS50893">
    <property type="entry name" value="ABC_TRANSPORTER_2"/>
    <property type="match status" value="2"/>
</dbReference>
<dbReference type="EMBL" id="CP053564">
    <property type="protein sequence ID" value="QJY48209.1"/>
    <property type="molecule type" value="Genomic_DNA"/>
</dbReference>
<keyword evidence="7" id="KW-1185">Reference proteome</keyword>
<dbReference type="KEGG" id="pbro:HOP40_22410"/>
<evidence type="ECO:0000259" key="5">
    <source>
        <dbReference type="PROSITE" id="PS50893"/>
    </source>
</evidence>
<dbReference type="GO" id="GO:0005524">
    <property type="term" value="F:ATP binding"/>
    <property type="evidence" value="ECO:0007669"/>
    <property type="project" value="UniProtKB-KW"/>
</dbReference>
<keyword evidence="4 6" id="KW-0067">ATP-binding</keyword>
<dbReference type="PANTHER" id="PTHR43790:SF9">
    <property type="entry name" value="GALACTOFURANOSE TRANSPORTER ATP-BINDING PROTEIN YTFR"/>
    <property type="match status" value="1"/>
</dbReference>
<dbReference type="Gene3D" id="3.40.50.300">
    <property type="entry name" value="P-loop containing nucleotide triphosphate hydrolases"/>
    <property type="match status" value="2"/>
</dbReference>
<dbReference type="RefSeq" id="WP_172161672.1">
    <property type="nucleotide sequence ID" value="NZ_CP053564.1"/>
</dbReference>
<dbReference type="SUPFAM" id="SSF52540">
    <property type="entry name" value="P-loop containing nucleoside triphosphate hydrolases"/>
    <property type="match status" value="2"/>
</dbReference>
<keyword evidence="2" id="KW-0677">Repeat</keyword>
<organism evidence="6 7">
    <name type="scientific">Pseudonocardia broussonetiae</name>
    <dbReference type="NCBI Taxonomy" id="2736640"/>
    <lineage>
        <taxon>Bacteria</taxon>
        <taxon>Bacillati</taxon>
        <taxon>Actinomycetota</taxon>
        <taxon>Actinomycetes</taxon>
        <taxon>Pseudonocardiales</taxon>
        <taxon>Pseudonocardiaceae</taxon>
        <taxon>Pseudonocardia</taxon>
    </lineage>
</organism>
<dbReference type="InterPro" id="IPR050107">
    <property type="entry name" value="ABC_carbohydrate_import_ATPase"/>
</dbReference>
<evidence type="ECO:0000313" key="7">
    <source>
        <dbReference type="Proteomes" id="UP000505377"/>
    </source>
</evidence>
<dbReference type="CDD" id="cd03216">
    <property type="entry name" value="ABC_Carb_Monos_I"/>
    <property type="match status" value="1"/>
</dbReference>
<dbReference type="Proteomes" id="UP000505377">
    <property type="component" value="Chromosome"/>
</dbReference>
<dbReference type="InterPro" id="IPR027417">
    <property type="entry name" value="P-loop_NTPase"/>
</dbReference>
<proteinExistence type="predicted"/>
<evidence type="ECO:0000313" key="6">
    <source>
        <dbReference type="EMBL" id="QJY48209.1"/>
    </source>
</evidence>
<dbReference type="AlphaFoldDB" id="A0A6M6JP38"/>
<dbReference type="InterPro" id="IPR017871">
    <property type="entry name" value="ABC_transporter-like_CS"/>
</dbReference>
<dbReference type="Pfam" id="PF00005">
    <property type="entry name" value="ABC_tran"/>
    <property type="match status" value="2"/>
</dbReference>
<evidence type="ECO:0000256" key="4">
    <source>
        <dbReference type="ARBA" id="ARBA00022840"/>
    </source>
</evidence>
<dbReference type="PANTHER" id="PTHR43790">
    <property type="entry name" value="CARBOHYDRATE TRANSPORT ATP-BINDING PROTEIN MG119-RELATED"/>
    <property type="match status" value="1"/>
</dbReference>
<dbReference type="InterPro" id="IPR003439">
    <property type="entry name" value="ABC_transporter-like_ATP-bd"/>
</dbReference>
<dbReference type="SMART" id="SM00382">
    <property type="entry name" value="AAA"/>
    <property type="match status" value="2"/>
</dbReference>
<evidence type="ECO:0000256" key="1">
    <source>
        <dbReference type="ARBA" id="ARBA00022448"/>
    </source>
</evidence>
<evidence type="ECO:0000256" key="3">
    <source>
        <dbReference type="ARBA" id="ARBA00022741"/>
    </source>
</evidence>
<keyword evidence="3" id="KW-0547">Nucleotide-binding</keyword>
<dbReference type="GO" id="GO:0016887">
    <property type="term" value="F:ATP hydrolysis activity"/>
    <property type="evidence" value="ECO:0007669"/>
    <property type="project" value="InterPro"/>
</dbReference>
<evidence type="ECO:0000256" key="2">
    <source>
        <dbReference type="ARBA" id="ARBA00022737"/>
    </source>
</evidence>